<keyword evidence="5" id="KW-1185">Reference proteome</keyword>
<dbReference type="GO" id="GO:0005509">
    <property type="term" value="F:calcium ion binding"/>
    <property type="evidence" value="ECO:0007669"/>
    <property type="project" value="TreeGrafter"/>
</dbReference>
<name>A0A2K9N949_9PROT</name>
<dbReference type="Proteomes" id="UP000234752">
    <property type="component" value="Chromosome eg_1"/>
</dbReference>
<dbReference type="InterPro" id="IPR011042">
    <property type="entry name" value="6-blade_b-propeller_TolB-like"/>
</dbReference>
<feature type="binding site" evidence="3">
    <location>
        <position position="146"/>
    </location>
    <ligand>
        <name>a divalent metal cation</name>
        <dbReference type="ChEBI" id="CHEBI:60240"/>
    </ligand>
</feature>
<comment type="similarity">
    <text evidence="1">Belongs to the SMP-30/CGR1 family.</text>
</comment>
<sequence>MSAFTPALPLRTRLGECPVWDGGAGILSFVDIQGRQLHRYHPADGALSSLELPEHPGCVVPLAGGGYVAGMRTGIYRLDADGTVGPMLAPNPTDPADTRFNDGRVDPAGHLIIGTIDEPKSGSRGGLYRLERGGLRLLLGGLLTSNGLAFSPDGRTLYHSDTPRFAIHAYDYDPASGQVANRRLFAQLDPDAPDRGRPDGAAVDAEGCYWTALYAGGRVQRYDPDGRLMAEYRTPARCPTMPCFGGPDAKTLYVTSVAAGFEGPMDGALFAMPVDVPGLPNAPCNPESLP</sequence>
<dbReference type="InterPro" id="IPR013658">
    <property type="entry name" value="SGL"/>
</dbReference>
<evidence type="ECO:0000313" key="4">
    <source>
        <dbReference type="EMBL" id="AUN29076.1"/>
    </source>
</evidence>
<comment type="cofactor">
    <cofactor evidence="3">
        <name>Zn(2+)</name>
        <dbReference type="ChEBI" id="CHEBI:29105"/>
    </cofactor>
    <text evidence="3">Binds 1 divalent metal cation per subunit.</text>
</comment>
<dbReference type="GO" id="GO:0019853">
    <property type="term" value="P:L-ascorbic acid biosynthetic process"/>
    <property type="evidence" value="ECO:0007669"/>
    <property type="project" value="TreeGrafter"/>
</dbReference>
<dbReference type="PANTHER" id="PTHR10907:SF47">
    <property type="entry name" value="REGUCALCIN"/>
    <property type="match status" value="1"/>
</dbReference>
<evidence type="ECO:0000256" key="1">
    <source>
        <dbReference type="ARBA" id="ARBA00008853"/>
    </source>
</evidence>
<keyword evidence="3" id="KW-0862">Zinc</keyword>
<feature type="binding site" evidence="3">
    <location>
        <position position="99"/>
    </location>
    <ligand>
        <name>substrate</name>
    </ligand>
</feature>
<protein>
    <submittedName>
        <fullName evidence="4">Gluconolactonase</fullName>
    </submittedName>
</protein>
<organism evidence="4 5">
    <name type="scientific">Niveispirillum cyanobacteriorum</name>
    <dbReference type="NCBI Taxonomy" id="1612173"/>
    <lineage>
        <taxon>Bacteria</taxon>
        <taxon>Pseudomonadati</taxon>
        <taxon>Pseudomonadota</taxon>
        <taxon>Alphaproteobacteria</taxon>
        <taxon>Rhodospirillales</taxon>
        <taxon>Azospirillaceae</taxon>
        <taxon>Niveispirillum</taxon>
    </lineage>
</organism>
<evidence type="ECO:0000313" key="5">
    <source>
        <dbReference type="Proteomes" id="UP000234752"/>
    </source>
</evidence>
<dbReference type="KEGG" id="ncb:C0V82_01525"/>
<dbReference type="RefSeq" id="WP_102110826.1">
    <property type="nucleotide sequence ID" value="NZ_BMGN01000004.1"/>
</dbReference>
<feature type="binding site" evidence="3">
    <location>
        <position position="199"/>
    </location>
    <ligand>
        <name>a divalent metal cation</name>
        <dbReference type="ChEBI" id="CHEBI:60240"/>
    </ligand>
</feature>
<feature type="binding site" evidence="3">
    <location>
        <position position="101"/>
    </location>
    <ligand>
        <name>substrate</name>
    </ligand>
</feature>
<gene>
    <name evidence="4" type="ORF">C0V82_01525</name>
</gene>
<evidence type="ECO:0000256" key="2">
    <source>
        <dbReference type="PIRSR" id="PIRSR605511-1"/>
    </source>
</evidence>
<keyword evidence="3" id="KW-0479">Metal-binding</keyword>
<dbReference type="Gene3D" id="2.120.10.30">
    <property type="entry name" value="TolB, C-terminal domain"/>
    <property type="match status" value="1"/>
</dbReference>
<proteinExistence type="inferred from homology"/>
<dbReference type="GO" id="GO:0004341">
    <property type="term" value="F:gluconolactonase activity"/>
    <property type="evidence" value="ECO:0007669"/>
    <property type="project" value="TreeGrafter"/>
</dbReference>
<accession>A0A2K9N949</accession>
<dbReference type="OrthoDB" id="2633250at2"/>
<reference evidence="4 5" key="1">
    <citation type="submission" date="2017-12" db="EMBL/GenBank/DDBJ databases">
        <title>Genomes of bacteria within cyanobacterial aggregates.</title>
        <authorList>
            <person name="Cai H."/>
        </authorList>
    </citation>
    <scope>NUCLEOTIDE SEQUENCE [LARGE SCALE GENOMIC DNA]</scope>
    <source>
        <strain evidence="4 5">TH16</strain>
    </source>
</reference>
<dbReference type="PRINTS" id="PR01790">
    <property type="entry name" value="SMP30FAMILY"/>
</dbReference>
<dbReference type="AlphaFoldDB" id="A0A2K9N949"/>
<feature type="binding site" evidence="3">
    <location>
        <position position="16"/>
    </location>
    <ligand>
        <name>a divalent metal cation</name>
        <dbReference type="ChEBI" id="CHEBI:60240"/>
    </ligand>
</feature>
<dbReference type="InterPro" id="IPR005511">
    <property type="entry name" value="SMP-30"/>
</dbReference>
<dbReference type="Pfam" id="PF08450">
    <property type="entry name" value="SGL"/>
    <property type="match status" value="1"/>
</dbReference>
<dbReference type="EMBL" id="CP025611">
    <property type="protein sequence ID" value="AUN29076.1"/>
    <property type="molecule type" value="Genomic_DNA"/>
</dbReference>
<dbReference type="PANTHER" id="PTHR10907">
    <property type="entry name" value="REGUCALCIN"/>
    <property type="match status" value="1"/>
</dbReference>
<feature type="active site" description="Proton donor/acceptor" evidence="2">
    <location>
        <position position="199"/>
    </location>
</feature>
<dbReference type="SUPFAM" id="SSF63829">
    <property type="entry name" value="Calcium-dependent phosphotriesterase"/>
    <property type="match status" value="1"/>
</dbReference>
<evidence type="ECO:0000256" key="3">
    <source>
        <dbReference type="PIRSR" id="PIRSR605511-2"/>
    </source>
</evidence>